<feature type="region of interest" description="Disordered" evidence="1">
    <location>
        <begin position="108"/>
        <end position="176"/>
    </location>
</feature>
<name>A0A0W8G9R1_9ZZZZ</name>
<organism evidence="2">
    <name type="scientific">hydrocarbon metagenome</name>
    <dbReference type="NCBI Taxonomy" id="938273"/>
    <lineage>
        <taxon>unclassified sequences</taxon>
        <taxon>metagenomes</taxon>
        <taxon>ecological metagenomes</taxon>
    </lineage>
</organism>
<sequence>MGGDVRSHGVQLRGRIAEEGRPVPGVAAHDDPLLGGQGAGLHQDAVGNAHLAHVMQHGRHRQAVLGPFQDSRSHPPGPGQGLIDLRRIGPHPLGMGPGFRRVAQFGHAHHAQHHLPGHEPGLDGRSGMMRQQGRVVGRLRGKRPGLAARPGGVDELHHGHHRPPGVDHGQGQDGAGAEAGAFVEIDVEVIGRVVGNGPGVLDDHGLAREGRVSGDGGFVDGQGGGLVHALGHVVGPGQAVVLHIAESQPVPLPQKNRPGLGLAKRPGLGQDALEDGVEAGEFPQGTEQFQDAGHGFRGSRGLASLGHAGPPGWAVVRSWPQARPRGVPAGFCLHSRYLPPIRDRRGRQTSRTRPDSDPWPIPGNAAGDRVEFRIYHS</sequence>
<protein>
    <submittedName>
        <fullName evidence="2">Uncharacterized protein</fullName>
    </submittedName>
</protein>
<gene>
    <name evidence="2" type="ORF">ASZ90_000261</name>
</gene>
<dbReference type="EMBL" id="LNQE01000028">
    <property type="protein sequence ID" value="KUG29865.1"/>
    <property type="molecule type" value="Genomic_DNA"/>
</dbReference>
<feature type="region of interest" description="Disordered" evidence="1">
    <location>
        <begin position="342"/>
        <end position="366"/>
    </location>
</feature>
<comment type="caution">
    <text evidence="2">The sequence shown here is derived from an EMBL/GenBank/DDBJ whole genome shotgun (WGS) entry which is preliminary data.</text>
</comment>
<proteinExistence type="predicted"/>
<evidence type="ECO:0000313" key="2">
    <source>
        <dbReference type="EMBL" id="KUG29865.1"/>
    </source>
</evidence>
<dbReference type="AlphaFoldDB" id="A0A0W8G9R1"/>
<reference evidence="2" key="1">
    <citation type="journal article" date="2015" name="Proc. Natl. Acad. Sci. U.S.A.">
        <title>Networks of energetic and metabolic interactions define dynamics in microbial communities.</title>
        <authorList>
            <person name="Embree M."/>
            <person name="Liu J.K."/>
            <person name="Al-Bassam M.M."/>
            <person name="Zengler K."/>
        </authorList>
    </citation>
    <scope>NUCLEOTIDE SEQUENCE</scope>
</reference>
<accession>A0A0W8G9R1</accession>
<evidence type="ECO:0000256" key="1">
    <source>
        <dbReference type="SAM" id="MobiDB-lite"/>
    </source>
</evidence>